<dbReference type="InterPro" id="IPR036770">
    <property type="entry name" value="Ankyrin_rpt-contain_sf"/>
</dbReference>
<dbReference type="InterPro" id="IPR002893">
    <property type="entry name" value="Znf_MYND"/>
</dbReference>
<dbReference type="SUPFAM" id="SSF48403">
    <property type="entry name" value="Ankyrin repeat"/>
    <property type="match status" value="1"/>
</dbReference>
<dbReference type="Pfam" id="PF01753">
    <property type="entry name" value="zf-MYND"/>
    <property type="match status" value="1"/>
</dbReference>
<dbReference type="EMBL" id="ML170167">
    <property type="protein sequence ID" value="TDL24231.1"/>
    <property type="molecule type" value="Genomic_DNA"/>
</dbReference>
<keyword evidence="3" id="KW-0862">Zinc</keyword>
<feature type="domain" description="MYND-type" evidence="5">
    <location>
        <begin position="307"/>
        <end position="349"/>
    </location>
</feature>
<evidence type="ECO:0000313" key="7">
    <source>
        <dbReference type="Proteomes" id="UP000294933"/>
    </source>
</evidence>
<protein>
    <recommendedName>
        <fullName evidence="5">MYND-type domain-containing protein</fullName>
    </recommendedName>
</protein>
<keyword evidence="2 4" id="KW-0863">Zinc-finger</keyword>
<evidence type="ECO:0000256" key="2">
    <source>
        <dbReference type="ARBA" id="ARBA00022771"/>
    </source>
</evidence>
<dbReference type="PROSITE" id="PS50865">
    <property type="entry name" value="ZF_MYND_2"/>
    <property type="match status" value="1"/>
</dbReference>
<dbReference type="Gene3D" id="6.10.140.2220">
    <property type="match status" value="1"/>
</dbReference>
<proteinExistence type="predicted"/>
<organism evidence="6 7">
    <name type="scientific">Rickenella mellea</name>
    <dbReference type="NCBI Taxonomy" id="50990"/>
    <lineage>
        <taxon>Eukaryota</taxon>
        <taxon>Fungi</taxon>
        <taxon>Dikarya</taxon>
        <taxon>Basidiomycota</taxon>
        <taxon>Agaricomycotina</taxon>
        <taxon>Agaricomycetes</taxon>
        <taxon>Hymenochaetales</taxon>
        <taxon>Rickenellaceae</taxon>
        <taxon>Rickenella</taxon>
    </lineage>
</organism>
<keyword evidence="1" id="KW-0479">Metal-binding</keyword>
<evidence type="ECO:0000256" key="4">
    <source>
        <dbReference type="PROSITE-ProRule" id="PRU00134"/>
    </source>
</evidence>
<keyword evidence="7" id="KW-1185">Reference proteome</keyword>
<dbReference type="OrthoDB" id="432970at2759"/>
<dbReference type="VEuPathDB" id="FungiDB:BD410DRAFT_786336"/>
<name>A0A4Y7QAC6_9AGAM</name>
<reference evidence="6 7" key="1">
    <citation type="submission" date="2018-06" db="EMBL/GenBank/DDBJ databases">
        <title>A transcriptomic atlas of mushroom development highlights an independent origin of complex multicellularity.</title>
        <authorList>
            <consortium name="DOE Joint Genome Institute"/>
            <person name="Krizsan K."/>
            <person name="Almasi E."/>
            <person name="Merenyi Z."/>
            <person name="Sahu N."/>
            <person name="Viragh M."/>
            <person name="Koszo T."/>
            <person name="Mondo S."/>
            <person name="Kiss B."/>
            <person name="Balint B."/>
            <person name="Kues U."/>
            <person name="Barry K."/>
            <person name="Hegedus J.C."/>
            <person name="Henrissat B."/>
            <person name="Johnson J."/>
            <person name="Lipzen A."/>
            <person name="Ohm R."/>
            <person name="Nagy I."/>
            <person name="Pangilinan J."/>
            <person name="Yan J."/>
            <person name="Xiong Y."/>
            <person name="Grigoriev I.V."/>
            <person name="Hibbett D.S."/>
            <person name="Nagy L.G."/>
        </authorList>
    </citation>
    <scope>NUCLEOTIDE SEQUENCE [LARGE SCALE GENOMIC DNA]</scope>
    <source>
        <strain evidence="6 7">SZMC22713</strain>
    </source>
</reference>
<dbReference type="GO" id="GO:0008270">
    <property type="term" value="F:zinc ion binding"/>
    <property type="evidence" value="ECO:0007669"/>
    <property type="project" value="UniProtKB-KW"/>
</dbReference>
<evidence type="ECO:0000313" key="6">
    <source>
        <dbReference type="EMBL" id="TDL24231.1"/>
    </source>
</evidence>
<dbReference type="STRING" id="50990.A0A4Y7QAC6"/>
<evidence type="ECO:0000256" key="1">
    <source>
        <dbReference type="ARBA" id="ARBA00022723"/>
    </source>
</evidence>
<dbReference type="Gene3D" id="1.25.40.20">
    <property type="entry name" value="Ankyrin repeat-containing domain"/>
    <property type="match status" value="1"/>
</dbReference>
<gene>
    <name evidence="6" type="ORF">BD410DRAFT_786336</name>
</gene>
<evidence type="ECO:0000256" key="3">
    <source>
        <dbReference type="ARBA" id="ARBA00022833"/>
    </source>
</evidence>
<dbReference type="SUPFAM" id="SSF144232">
    <property type="entry name" value="HIT/MYND zinc finger-like"/>
    <property type="match status" value="1"/>
</dbReference>
<dbReference type="Proteomes" id="UP000294933">
    <property type="component" value="Unassembled WGS sequence"/>
</dbReference>
<sequence length="430" mass="48771">MYSAPNDPGLHNPSTGPRIKLVIALLLEQHADVNVVTNNVTCFTVLMRAKFKHWDIIELLIAHGARDDLGSLNGLVLSKEEKKHISELLRTRPSKRPPRPCPCFSRRLLSDCHGKGPKAFPCHFICPCQSGVAYAKCCKKRDIAWREVWNGEQGIIEPWRKDRPVDLPLPMHTTTLLSKLRKETGRPSPPTEMLRRLTDVPLAVDQIGLPPEMPVNGMVLLEIHLNVLLERGLLDPGFVFAVKKASWNARPLGRKIPKKYATDLAQGFNKHVDEYINSGLDSRKAMEIEMASKLGPSCGALYRVCEAQGCKEQEGRRLIKLKYCQKCRMAVYCSLRCQRAHWKVHKTVCCAPFQTEQPLSSQRELQESLSQSFMEVCSILIQQIQDNEPNLIPQLFPEGIPEDYAIEEELAKEFDTLTTREILEKFGFLE</sequence>
<dbReference type="AlphaFoldDB" id="A0A4Y7QAC6"/>
<evidence type="ECO:0000259" key="5">
    <source>
        <dbReference type="PROSITE" id="PS50865"/>
    </source>
</evidence>
<accession>A0A4Y7QAC6</accession>